<evidence type="ECO:0000313" key="3">
    <source>
        <dbReference type="Proteomes" id="UP001519460"/>
    </source>
</evidence>
<dbReference type="AlphaFoldDB" id="A0ABD0KP80"/>
<keyword evidence="3" id="KW-1185">Reference proteome</keyword>
<dbReference type="EMBL" id="JACVVK020000144">
    <property type="protein sequence ID" value="KAK7489002.1"/>
    <property type="molecule type" value="Genomic_DNA"/>
</dbReference>
<feature type="region of interest" description="Disordered" evidence="1">
    <location>
        <begin position="1"/>
        <end position="123"/>
    </location>
</feature>
<comment type="caution">
    <text evidence="2">The sequence shown here is derived from an EMBL/GenBank/DDBJ whole genome shotgun (WGS) entry which is preliminary data.</text>
</comment>
<feature type="compositionally biased region" description="Polar residues" evidence="1">
    <location>
        <begin position="146"/>
        <end position="160"/>
    </location>
</feature>
<evidence type="ECO:0000256" key="1">
    <source>
        <dbReference type="SAM" id="MobiDB-lite"/>
    </source>
</evidence>
<name>A0ABD0KP80_9CAEN</name>
<sequence length="245" mass="26841">MNPPREVAVKDPVPVATTSSVAPPLNVRSDNQGRENTGSADVTVLRDRRELTIEAGNLMMMPPSMSLTRYGSGRRYSKKSDGSGSRGSANSSNRPKELNSRDKKIQTEEEERQRLDHVYGAGAQNLRQQRLCGSSARKRTYLEGAPSQSSEDVSSFSTHKNPVYSDVAPALSPTDRWVTSTQPSNVHRPVQRQYPLDSRQGPSHPSPGLLQQAQPSSPRRLAASAESLGKPAVFHPFSGMPPQRR</sequence>
<reference evidence="2 3" key="1">
    <citation type="journal article" date="2023" name="Sci. Data">
        <title>Genome assembly of the Korean intertidal mud-creeper Batillaria attramentaria.</title>
        <authorList>
            <person name="Patra A.K."/>
            <person name="Ho P.T."/>
            <person name="Jun S."/>
            <person name="Lee S.J."/>
            <person name="Kim Y."/>
            <person name="Won Y.J."/>
        </authorList>
    </citation>
    <scope>NUCLEOTIDE SEQUENCE [LARGE SCALE GENOMIC DNA]</scope>
    <source>
        <strain evidence="2">Wonlab-2016</strain>
    </source>
</reference>
<gene>
    <name evidence="2" type="ORF">BaRGS_00019806</name>
</gene>
<proteinExistence type="predicted"/>
<dbReference type="Proteomes" id="UP001519460">
    <property type="component" value="Unassembled WGS sequence"/>
</dbReference>
<accession>A0ABD0KP80</accession>
<feature type="compositionally biased region" description="Basic and acidic residues" evidence="1">
    <location>
        <begin position="94"/>
        <end position="117"/>
    </location>
</feature>
<feature type="region of interest" description="Disordered" evidence="1">
    <location>
        <begin position="137"/>
        <end position="245"/>
    </location>
</feature>
<protein>
    <submittedName>
        <fullName evidence="2">Uncharacterized protein</fullName>
    </submittedName>
</protein>
<organism evidence="2 3">
    <name type="scientific">Batillaria attramentaria</name>
    <dbReference type="NCBI Taxonomy" id="370345"/>
    <lineage>
        <taxon>Eukaryota</taxon>
        <taxon>Metazoa</taxon>
        <taxon>Spiralia</taxon>
        <taxon>Lophotrochozoa</taxon>
        <taxon>Mollusca</taxon>
        <taxon>Gastropoda</taxon>
        <taxon>Caenogastropoda</taxon>
        <taxon>Sorbeoconcha</taxon>
        <taxon>Cerithioidea</taxon>
        <taxon>Batillariidae</taxon>
        <taxon>Batillaria</taxon>
    </lineage>
</organism>
<feature type="compositionally biased region" description="Low complexity" evidence="1">
    <location>
        <begin position="82"/>
        <end position="93"/>
    </location>
</feature>
<feature type="compositionally biased region" description="Polar residues" evidence="1">
    <location>
        <begin position="28"/>
        <end position="40"/>
    </location>
</feature>
<evidence type="ECO:0000313" key="2">
    <source>
        <dbReference type="EMBL" id="KAK7489002.1"/>
    </source>
</evidence>